<protein>
    <recommendedName>
        <fullName evidence="4">Mitotic-spindle organizing protein 1</fullName>
    </recommendedName>
    <alternativeName>
        <fullName evidence="7">Mitotic-spindle organizing protein associated with a ring of gamma-tubulin 1</fullName>
    </alternativeName>
</protein>
<organism evidence="8 9">
    <name type="scientific">Cronartium quercuum f. sp. fusiforme G11</name>
    <dbReference type="NCBI Taxonomy" id="708437"/>
    <lineage>
        <taxon>Eukaryota</taxon>
        <taxon>Fungi</taxon>
        <taxon>Dikarya</taxon>
        <taxon>Basidiomycota</taxon>
        <taxon>Pucciniomycotina</taxon>
        <taxon>Pucciniomycetes</taxon>
        <taxon>Pucciniales</taxon>
        <taxon>Coleosporiaceae</taxon>
        <taxon>Cronartium</taxon>
    </lineage>
</organism>
<accession>A0A9P6NDQ0</accession>
<evidence type="ECO:0000256" key="3">
    <source>
        <dbReference type="ARBA" id="ARBA00011015"/>
    </source>
</evidence>
<evidence type="ECO:0000256" key="6">
    <source>
        <dbReference type="ARBA" id="ARBA00023212"/>
    </source>
</evidence>
<keyword evidence="6" id="KW-0206">Cytoskeleton</keyword>
<dbReference type="GO" id="GO:0033566">
    <property type="term" value="P:gamma-tubulin complex localization"/>
    <property type="evidence" value="ECO:0007669"/>
    <property type="project" value="InterPro"/>
</dbReference>
<dbReference type="AlphaFoldDB" id="A0A9P6NDQ0"/>
<dbReference type="Pfam" id="PF12554">
    <property type="entry name" value="MOZART1"/>
    <property type="match status" value="1"/>
</dbReference>
<evidence type="ECO:0000313" key="8">
    <source>
        <dbReference type="EMBL" id="KAG0144058.1"/>
    </source>
</evidence>
<comment type="function">
    <text evidence="1">Required for gamma-tubulin complex recruitment to the microtubule organizing center (MTOC).</text>
</comment>
<dbReference type="PANTHER" id="PTHR28520">
    <property type="entry name" value="MITOTIC-SPINDLE ORGANIZING PROTEIN 1"/>
    <property type="match status" value="1"/>
</dbReference>
<keyword evidence="9" id="KW-1185">Reference proteome</keyword>
<evidence type="ECO:0000256" key="1">
    <source>
        <dbReference type="ARBA" id="ARBA00003060"/>
    </source>
</evidence>
<dbReference type="PANTHER" id="PTHR28520:SF2">
    <property type="entry name" value="MITOTIC-SPINDLE ORGANIZING PROTEIN 1"/>
    <property type="match status" value="1"/>
</dbReference>
<evidence type="ECO:0000313" key="9">
    <source>
        <dbReference type="Proteomes" id="UP000886653"/>
    </source>
</evidence>
<comment type="subcellular location">
    <subcellularLocation>
        <location evidence="2">Cytoplasm</location>
        <location evidence="2">Cytoskeleton</location>
        <location evidence="2">Microtubule organizing center</location>
    </subcellularLocation>
</comment>
<dbReference type="GO" id="GO:0031021">
    <property type="term" value="C:interphase microtubule organizing center"/>
    <property type="evidence" value="ECO:0007669"/>
    <property type="project" value="TreeGrafter"/>
</dbReference>
<keyword evidence="5" id="KW-0963">Cytoplasm</keyword>
<evidence type="ECO:0000256" key="7">
    <source>
        <dbReference type="ARBA" id="ARBA00029810"/>
    </source>
</evidence>
<reference evidence="8" key="1">
    <citation type="submission" date="2013-11" db="EMBL/GenBank/DDBJ databases">
        <title>Genome sequence of the fusiform rust pathogen reveals effectors for host alternation and coevolution with pine.</title>
        <authorList>
            <consortium name="DOE Joint Genome Institute"/>
            <person name="Smith K."/>
            <person name="Pendleton A."/>
            <person name="Kubisiak T."/>
            <person name="Anderson C."/>
            <person name="Salamov A."/>
            <person name="Aerts A."/>
            <person name="Riley R."/>
            <person name="Clum A."/>
            <person name="Lindquist E."/>
            <person name="Ence D."/>
            <person name="Campbell M."/>
            <person name="Kronenberg Z."/>
            <person name="Feau N."/>
            <person name="Dhillon B."/>
            <person name="Hamelin R."/>
            <person name="Burleigh J."/>
            <person name="Smith J."/>
            <person name="Yandell M."/>
            <person name="Nelson C."/>
            <person name="Grigoriev I."/>
            <person name="Davis J."/>
        </authorList>
    </citation>
    <scope>NUCLEOTIDE SEQUENCE</scope>
    <source>
        <strain evidence="8">G11</strain>
    </source>
</reference>
<dbReference type="GO" id="GO:0044732">
    <property type="term" value="C:mitotic spindle pole body"/>
    <property type="evidence" value="ECO:0007669"/>
    <property type="project" value="TreeGrafter"/>
</dbReference>
<dbReference type="OrthoDB" id="48571at2759"/>
<sequence length="86" mass="9290">MSTLNNSNEDPSNIVKSTREAIDVLYDLSVLLGTGLDRQTLALCVSMVEDGANPLALASVVQELRMEAEARSSKARPVESVQRVTD</sequence>
<evidence type="ECO:0000256" key="5">
    <source>
        <dbReference type="ARBA" id="ARBA00022490"/>
    </source>
</evidence>
<evidence type="ECO:0000256" key="2">
    <source>
        <dbReference type="ARBA" id="ARBA00004267"/>
    </source>
</evidence>
<gene>
    <name evidence="8" type="ORF">CROQUDRAFT_47835</name>
</gene>
<dbReference type="GO" id="GO:0051415">
    <property type="term" value="P:microtubule nucleation by interphase microtubule organizing center"/>
    <property type="evidence" value="ECO:0007669"/>
    <property type="project" value="TreeGrafter"/>
</dbReference>
<dbReference type="GO" id="GO:0005819">
    <property type="term" value="C:spindle"/>
    <property type="evidence" value="ECO:0007669"/>
    <property type="project" value="TreeGrafter"/>
</dbReference>
<proteinExistence type="inferred from homology"/>
<dbReference type="InterPro" id="IPR022214">
    <property type="entry name" value="MZT1"/>
</dbReference>
<dbReference type="GO" id="GO:0090307">
    <property type="term" value="P:mitotic spindle assembly"/>
    <property type="evidence" value="ECO:0007669"/>
    <property type="project" value="TreeGrafter"/>
</dbReference>
<comment type="similarity">
    <text evidence="3">Belongs to the MOZART1 family.</text>
</comment>
<dbReference type="Proteomes" id="UP000886653">
    <property type="component" value="Unassembled WGS sequence"/>
</dbReference>
<name>A0A9P6NDQ0_9BASI</name>
<dbReference type="EMBL" id="MU167303">
    <property type="protein sequence ID" value="KAG0144058.1"/>
    <property type="molecule type" value="Genomic_DNA"/>
</dbReference>
<dbReference type="GO" id="GO:0000931">
    <property type="term" value="C:gamma-tubulin ring complex"/>
    <property type="evidence" value="ECO:0007669"/>
    <property type="project" value="InterPro"/>
</dbReference>
<evidence type="ECO:0000256" key="4">
    <source>
        <dbReference type="ARBA" id="ARBA00016992"/>
    </source>
</evidence>
<comment type="caution">
    <text evidence="8">The sequence shown here is derived from an EMBL/GenBank/DDBJ whole genome shotgun (WGS) entry which is preliminary data.</text>
</comment>